<keyword evidence="2" id="KW-1133">Transmembrane helix</keyword>
<keyword evidence="2" id="KW-0472">Membrane</keyword>
<evidence type="ECO:0000256" key="1">
    <source>
        <dbReference type="SAM" id="Coils"/>
    </source>
</evidence>
<dbReference type="EMBL" id="JARVLH010000002">
    <property type="protein sequence ID" value="MEX5284687.1"/>
    <property type="molecule type" value="Genomic_DNA"/>
</dbReference>
<protein>
    <submittedName>
        <fullName evidence="3">Septum formation initiator family protein</fullName>
    </submittedName>
</protein>
<gene>
    <name evidence="3" type="ORF">QCO44_03395</name>
</gene>
<dbReference type="Pfam" id="PF04977">
    <property type="entry name" value="DivIC"/>
    <property type="match status" value="1"/>
</dbReference>
<dbReference type="Proteomes" id="UP001559623">
    <property type="component" value="Unassembled WGS sequence"/>
</dbReference>
<reference evidence="3 4" key="1">
    <citation type="submission" date="2023-04" db="EMBL/GenBank/DDBJ databases">
        <title>Genome Sequence of Selenomonas sputigena ATCC 33150.</title>
        <authorList>
            <person name="Miller D.P."/>
            <person name="Anvari S."/>
            <person name="Polson S.W."/>
            <person name="Macdonald M."/>
            <person name="Mcdowell J.V."/>
        </authorList>
    </citation>
    <scope>NUCLEOTIDE SEQUENCE [LARGE SCALE GENOMIC DNA]</scope>
    <source>
        <strain evidence="3 4">ATCC 33150</strain>
    </source>
</reference>
<organism evidence="3 4">
    <name type="scientific">Selenomonas sputigena</name>
    <dbReference type="NCBI Taxonomy" id="69823"/>
    <lineage>
        <taxon>Bacteria</taxon>
        <taxon>Bacillati</taxon>
        <taxon>Bacillota</taxon>
        <taxon>Negativicutes</taxon>
        <taxon>Selenomonadales</taxon>
        <taxon>Selenomonadaceae</taxon>
        <taxon>Selenomonas</taxon>
    </lineage>
</organism>
<evidence type="ECO:0000256" key="2">
    <source>
        <dbReference type="SAM" id="Phobius"/>
    </source>
</evidence>
<proteinExistence type="predicted"/>
<accession>A0ABV3X3D1</accession>
<comment type="caution">
    <text evidence="3">The sequence shown here is derived from an EMBL/GenBank/DDBJ whole genome shotgun (WGS) entry which is preliminary data.</text>
</comment>
<evidence type="ECO:0000313" key="3">
    <source>
        <dbReference type="EMBL" id="MEX5284687.1"/>
    </source>
</evidence>
<sequence length="101" mass="11819">MKMAKGKRSVRLRGHRLDWFVLVVVCLLGYFAYTMIDQQLHLNELNRDYVAAEQRLEAARRQNEALKETRAQLEDPAYIEKTAREELGMTHEGELPFIAKK</sequence>
<feature type="transmembrane region" description="Helical" evidence="2">
    <location>
        <begin position="20"/>
        <end position="36"/>
    </location>
</feature>
<dbReference type="InterPro" id="IPR007060">
    <property type="entry name" value="FtsL/DivIC"/>
</dbReference>
<dbReference type="RefSeq" id="WP_368846417.1">
    <property type="nucleotide sequence ID" value="NZ_CP194411.1"/>
</dbReference>
<feature type="coiled-coil region" evidence="1">
    <location>
        <begin position="35"/>
        <end position="76"/>
    </location>
</feature>
<keyword evidence="1" id="KW-0175">Coiled coil</keyword>
<keyword evidence="2" id="KW-0812">Transmembrane</keyword>
<name>A0ABV3X3D1_9FIRM</name>
<keyword evidence="4" id="KW-1185">Reference proteome</keyword>
<evidence type="ECO:0000313" key="4">
    <source>
        <dbReference type="Proteomes" id="UP001559623"/>
    </source>
</evidence>